<keyword evidence="10" id="KW-1185">Reference proteome</keyword>
<dbReference type="NCBIfam" id="TIGR04183">
    <property type="entry name" value="Por_Secre_tail"/>
    <property type="match status" value="1"/>
</dbReference>
<dbReference type="STRING" id="999422.HMPREF9944_00649"/>
<dbReference type="InterPro" id="IPR025896">
    <property type="entry name" value="Spi_Prtas-inh"/>
</dbReference>
<dbReference type="Pfam" id="PF01640">
    <property type="entry name" value="Peptidase_C10"/>
    <property type="match status" value="1"/>
</dbReference>
<evidence type="ECO:0000256" key="3">
    <source>
        <dbReference type="ARBA" id="ARBA00022729"/>
    </source>
</evidence>
<feature type="chain" id="PRO_5003550799" description="Spi protease inhibitor domain-containing protein" evidence="7">
    <location>
        <begin position="35"/>
        <end position="753"/>
    </location>
</feature>
<keyword evidence="2" id="KW-0645">Protease</keyword>
<evidence type="ECO:0000313" key="10">
    <source>
        <dbReference type="Proteomes" id="UP000003167"/>
    </source>
</evidence>
<dbReference type="PATRIC" id="fig|999422.3.peg.661"/>
<evidence type="ECO:0000256" key="6">
    <source>
        <dbReference type="PIRSR" id="PIRSR600200-1"/>
    </source>
</evidence>
<dbReference type="GO" id="GO:0006508">
    <property type="term" value="P:proteolysis"/>
    <property type="evidence" value="ECO:0007669"/>
    <property type="project" value="UniProtKB-KW"/>
</dbReference>
<protein>
    <recommendedName>
        <fullName evidence="8">Spi protease inhibitor domain-containing protein</fullName>
    </recommendedName>
</protein>
<dbReference type="InterPro" id="IPR026444">
    <property type="entry name" value="Secre_tail"/>
</dbReference>
<evidence type="ECO:0000313" key="9">
    <source>
        <dbReference type="EMBL" id="EHO73056.1"/>
    </source>
</evidence>
<feature type="active site" description="Nucleophile" evidence="6">
    <location>
        <position position="173"/>
    </location>
</feature>
<gene>
    <name evidence="9" type="ORF">HMPREF9944_00649</name>
</gene>
<dbReference type="InterPro" id="IPR044934">
    <property type="entry name" value="Streptopain_sf"/>
</dbReference>
<keyword evidence="4" id="KW-0378">Hydrolase</keyword>
<evidence type="ECO:0000256" key="2">
    <source>
        <dbReference type="ARBA" id="ARBA00022670"/>
    </source>
</evidence>
<dbReference type="OrthoDB" id="2235251at2"/>
<keyword evidence="5" id="KW-0788">Thiol protease</keyword>
<feature type="signal peptide" evidence="7">
    <location>
        <begin position="1"/>
        <end position="34"/>
    </location>
</feature>
<dbReference type="AlphaFoldDB" id="H1HKF5"/>
<comment type="caution">
    <text evidence="9">The sequence shown here is derived from an EMBL/GenBank/DDBJ whole genome shotgun (WGS) entry which is preliminary data.</text>
</comment>
<evidence type="ECO:0000256" key="1">
    <source>
        <dbReference type="ARBA" id="ARBA00009693"/>
    </source>
</evidence>
<organism evidence="9 10">
    <name type="scientific">Segatella maculosa OT 289</name>
    <dbReference type="NCBI Taxonomy" id="999422"/>
    <lineage>
        <taxon>Bacteria</taxon>
        <taxon>Pseudomonadati</taxon>
        <taxon>Bacteroidota</taxon>
        <taxon>Bacteroidia</taxon>
        <taxon>Bacteroidales</taxon>
        <taxon>Prevotellaceae</taxon>
        <taxon>Segatella</taxon>
    </lineage>
</organism>
<evidence type="ECO:0000256" key="4">
    <source>
        <dbReference type="ARBA" id="ARBA00022801"/>
    </source>
</evidence>
<dbReference type="SUPFAM" id="SSF54001">
    <property type="entry name" value="Cysteine proteinases"/>
    <property type="match status" value="1"/>
</dbReference>
<comment type="similarity">
    <text evidence="1">Belongs to the peptidase C10 family.</text>
</comment>
<feature type="domain" description="Spi protease inhibitor" evidence="8">
    <location>
        <begin position="34"/>
        <end position="124"/>
    </location>
</feature>
<dbReference type="Gene3D" id="3.90.70.50">
    <property type="entry name" value="Peptidase C10, streptopain"/>
    <property type="match status" value="1"/>
</dbReference>
<feature type="active site" description="Proton acceptor" evidence="6">
    <location>
        <position position="317"/>
    </location>
</feature>
<dbReference type="GO" id="GO:0008234">
    <property type="term" value="F:cysteine-type peptidase activity"/>
    <property type="evidence" value="ECO:0007669"/>
    <property type="project" value="UniProtKB-KW"/>
</dbReference>
<evidence type="ECO:0000259" key="8">
    <source>
        <dbReference type="Pfam" id="PF13734"/>
    </source>
</evidence>
<reference evidence="9 10" key="1">
    <citation type="submission" date="2011-12" db="EMBL/GenBank/DDBJ databases">
        <title>The Genome Sequence of Prevotella maculosa OT 289.</title>
        <authorList>
            <consortium name="The Broad Institute Genome Sequencing Platform"/>
            <person name="Earl A."/>
            <person name="Ward D."/>
            <person name="Feldgarden M."/>
            <person name="Gevers D."/>
            <person name="Izard J."/>
            <person name="Blanton J.M."/>
            <person name="Mathney J."/>
            <person name="Tanner A.C."/>
            <person name="Dewhirst F.E."/>
            <person name="Young S.K."/>
            <person name="Zeng Q."/>
            <person name="Gargeya S."/>
            <person name="Fitzgerald M."/>
            <person name="Haas B."/>
            <person name="Abouelleil A."/>
            <person name="Alvarado L."/>
            <person name="Arachchi H.M."/>
            <person name="Berlin A."/>
            <person name="Chapman S.B."/>
            <person name="Gearin G."/>
            <person name="Goldberg J."/>
            <person name="Griggs A."/>
            <person name="Gujja S."/>
            <person name="Hansen M."/>
            <person name="Heiman D."/>
            <person name="Howarth C."/>
            <person name="Larimer J."/>
            <person name="Lui A."/>
            <person name="MacDonald P.J.P."/>
            <person name="McCowen C."/>
            <person name="Montmayeur A."/>
            <person name="Murphy C."/>
            <person name="Neiman D."/>
            <person name="Pearson M."/>
            <person name="Priest M."/>
            <person name="Roberts A."/>
            <person name="Saif S."/>
            <person name="Shea T."/>
            <person name="Sisk P."/>
            <person name="Stolte C."/>
            <person name="Sykes S."/>
            <person name="Wortman J."/>
            <person name="Nusbaum C."/>
            <person name="Birren B."/>
        </authorList>
    </citation>
    <scope>NUCLEOTIDE SEQUENCE [LARGE SCALE GENOMIC DNA]</scope>
    <source>
        <strain evidence="9 10">OT 289</strain>
    </source>
</reference>
<dbReference type="InterPro" id="IPR038765">
    <property type="entry name" value="Papain-like_cys_pep_sf"/>
</dbReference>
<dbReference type="InterPro" id="IPR000200">
    <property type="entry name" value="Peptidase_C10"/>
</dbReference>
<name>H1HKF5_9BACT</name>
<dbReference type="Proteomes" id="UP000003167">
    <property type="component" value="Unassembled WGS sequence"/>
</dbReference>
<dbReference type="EMBL" id="AGEK01000016">
    <property type="protein sequence ID" value="EHO73056.1"/>
    <property type="molecule type" value="Genomic_DNA"/>
</dbReference>
<accession>H1HKF5</accession>
<dbReference type="Pfam" id="PF13734">
    <property type="entry name" value="Inhibitor_I69"/>
    <property type="match status" value="1"/>
</dbReference>
<dbReference type="RefSeq" id="WP_008564392.1">
    <property type="nucleotide sequence ID" value="NZ_JH594501.1"/>
</dbReference>
<evidence type="ECO:0000256" key="7">
    <source>
        <dbReference type="SAM" id="SignalP"/>
    </source>
</evidence>
<proteinExistence type="inferred from homology"/>
<keyword evidence="3 7" id="KW-0732">Signal</keyword>
<dbReference type="PRINTS" id="PR00797">
    <property type="entry name" value="STREPTOPAIN"/>
</dbReference>
<evidence type="ECO:0000256" key="5">
    <source>
        <dbReference type="ARBA" id="ARBA00022807"/>
    </source>
</evidence>
<sequence length="753" mass="82854">MQQKNPTNNSFMKPSRLACVLSALLFSIFLPVHAKQVSVKQAFDIARKYITPDRRKAVVPHTRGGNGAEASPFYVFNDVHGKGYVVVSGDDAMGELLAYSDGGTLDTLNANPGVKLLLQAYRERFVQLQQQPEAAQPAIRTRSAQQTVAPLLTTKWNQIYPYNKIVGYPYTGCVATAMAQIMFYHKWPVQGRGEVTYTVVSDDEEKHVDFTKSHYDWAHMKNVYDYHHPSTNVEKDAVALLMNDAGMATKTQYNLGSSGAYNEAAEHALQVNFDYTTAFVRRADEGTAGFTEVVRQELLKGYPVYLAGSYSVGSSGHAWVTDGVDERGLFHMNFGWGGQSDGYFSLTAADVSQSGSEFGGRPLTFKVGLIAILAHPNRSGEKPIDPSLLADSPKLKFTPEGALNLPTGHAKTFSVQNMPAVEMVYFINKGKGFKGDVGVGIYDMEGKLITPCPSDDHANGGFTQRVFGTYDNGVMQRDNVIVTPQQIKIDLTEAIKQGNGYYQLLPICVPKKEDGSWGEWTRMKLAPRMVIEINNGTVRVAEEDYIDAGFQLAEQPSVARIKPGTEEKVNFYVRNKGGLERTCYAKLQLLNADGTVAMEVRREQKTDFTGFDATLLPFTVSIPATFTEGKYTVKLVLIEDNASGIDDPAANHYAVGKVYDKDDTFIDISKLTTAIENAAVSGFKLTTDGNMVTLQGNRLQWAKLFDLNGRLMKHVDAAAPARLALPISDLAPGVYLIQVADNGRVLTRRFVKP</sequence>
<dbReference type="HOGENOM" id="CLU_009978_0_0_10"/>